<dbReference type="AlphaFoldDB" id="A0A0P0N3U9"/>
<dbReference type="InterPro" id="IPR045865">
    <property type="entry name" value="ACT-like_dom_sf"/>
</dbReference>
<name>A0A0P0N3U9_9CREN</name>
<evidence type="ECO:0000259" key="2">
    <source>
        <dbReference type="PROSITE" id="PS51740"/>
    </source>
</evidence>
<dbReference type="OrthoDB" id="28233at2157"/>
<feature type="domain" description="ACT" evidence="1">
    <location>
        <begin position="58"/>
        <end position="136"/>
    </location>
</feature>
<sequence length="136" mass="15185">MRLAEIVKVDSKGRVTIPLVVREALNIIEGMNLILIADPDKREIVLTPLPSAEGKLFEMRIEFKDVPGALAKASEKLAELNVDQVTTQCTTVKRGEYAECIIIIDLSRSGIDIDAVKTELSKLDEVRFIQVRPLQR</sequence>
<dbReference type="InterPro" id="IPR007159">
    <property type="entry name" value="SpoVT-AbrB_dom"/>
</dbReference>
<dbReference type="InterPro" id="IPR002912">
    <property type="entry name" value="ACT_dom"/>
</dbReference>
<dbReference type="Proteomes" id="UP000058613">
    <property type="component" value="Chromosome"/>
</dbReference>
<dbReference type="STRING" id="1273541.Pyrde_1042"/>
<gene>
    <name evidence="4" type="ORF">Pdsh_00440</name>
    <name evidence="3" type="ORF">Pyrde_1042</name>
</gene>
<dbReference type="NCBIfam" id="TIGR01439">
    <property type="entry name" value="lp_hng_hel_AbrB"/>
    <property type="match status" value="1"/>
</dbReference>
<evidence type="ECO:0000313" key="3">
    <source>
        <dbReference type="EMBL" id="ALL01090.1"/>
    </source>
</evidence>
<keyword evidence="6" id="KW-1185">Reference proteome</keyword>
<reference evidence="3 5" key="1">
    <citation type="submission" date="2015-10" db="EMBL/GenBank/DDBJ databases">
        <title>Complete genome sequence of hyperthermophilic archaeon Pyrodictium delaneyi Su06.</title>
        <authorList>
            <person name="Jung J.-H."/>
            <person name="Lin J."/>
            <person name="Holden J.F."/>
            <person name="Park C.-S."/>
        </authorList>
    </citation>
    <scope>NUCLEOTIDE SEQUENCE [LARGE SCALE GENOMIC DNA]</scope>
    <source>
        <strain evidence="3 5">Su06</strain>
    </source>
</reference>
<dbReference type="NCBIfam" id="NF006352">
    <property type="entry name" value="PRK08577.1"/>
    <property type="match status" value="1"/>
</dbReference>
<evidence type="ECO:0000259" key="1">
    <source>
        <dbReference type="PROSITE" id="PS51671"/>
    </source>
</evidence>
<dbReference type="PROSITE" id="PS51740">
    <property type="entry name" value="SPOVT_ABRB"/>
    <property type="match status" value="1"/>
</dbReference>
<accession>A0A0P0N3U9</accession>
<feature type="domain" description="SpoVT-AbrB" evidence="2">
    <location>
        <begin position="4"/>
        <end position="51"/>
    </location>
</feature>
<dbReference type="SUPFAM" id="SSF89447">
    <property type="entry name" value="AbrB/MazE/MraZ-like"/>
    <property type="match status" value="1"/>
</dbReference>
<dbReference type="RefSeq" id="WP_055410775.1">
    <property type="nucleotide sequence ID" value="NZ_CP013011.1"/>
</dbReference>
<dbReference type="GO" id="GO:0003677">
    <property type="term" value="F:DNA binding"/>
    <property type="evidence" value="ECO:0007669"/>
    <property type="project" value="InterPro"/>
</dbReference>
<dbReference type="KEGG" id="pdl:Pyrde_1042"/>
<dbReference type="Proteomes" id="UP000196694">
    <property type="component" value="Unassembled WGS sequence"/>
</dbReference>
<evidence type="ECO:0000313" key="6">
    <source>
        <dbReference type="Proteomes" id="UP000196694"/>
    </source>
</evidence>
<evidence type="ECO:0000313" key="5">
    <source>
        <dbReference type="Proteomes" id="UP000058613"/>
    </source>
</evidence>
<dbReference type="EMBL" id="CP013011">
    <property type="protein sequence ID" value="ALL01090.1"/>
    <property type="molecule type" value="Genomic_DNA"/>
</dbReference>
<dbReference type="InterPro" id="IPR037914">
    <property type="entry name" value="SpoVT-AbrB_sf"/>
</dbReference>
<reference evidence="4 6" key="2">
    <citation type="submission" date="2017-05" db="EMBL/GenBank/DDBJ databases">
        <title>The draft genome of the hyperthermophilic archaeon 'Pyrodictium delaneyi strain Hulk', an iron and nitrate reducer, reveals the capacity for sulfate reduction.</title>
        <authorList>
            <person name="Demey L.M."/>
            <person name="Miller C."/>
            <person name="Manzella M."/>
            <person name="Reguera G."/>
            <person name="Kashefi K."/>
        </authorList>
    </citation>
    <scope>NUCLEOTIDE SEQUENCE [LARGE SCALE GENOMIC DNA]</scope>
    <source>
        <strain evidence="4 6">Hulk</strain>
    </source>
</reference>
<evidence type="ECO:0000313" key="4">
    <source>
        <dbReference type="EMBL" id="OWJ55753.1"/>
    </source>
</evidence>
<dbReference type="Gene3D" id="2.10.260.10">
    <property type="match status" value="1"/>
</dbReference>
<dbReference type="EMBL" id="NCQP01000001">
    <property type="protein sequence ID" value="OWJ55753.1"/>
    <property type="molecule type" value="Genomic_DNA"/>
</dbReference>
<organism evidence="3 5">
    <name type="scientific">Pyrodictium delaneyi</name>
    <dbReference type="NCBI Taxonomy" id="1273541"/>
    <lineage>
        <taxon>Archaea</taxon>
        <taxon>Thermoproteota</taxon>
        <taxon>Thermoprotei</taxon>
        <taxon>Desulfurococcales</taxon>
        <taxon>Pyrodictiaceae</taxon>
        <taxon>Pyrodictium</taxon>
    </lineage>
</organism>
<dbReference type="PROSITE" id="PS51671">
    <property type="entry name" value="ACT"/>
    <property type="match status" value="1"/>
</dbReference>
<dbReference type="Pfam" id="PF04014">
    <property type="entry name" value="MazE_antitoxin"/>
    <property type="match status" value="1"/>
</dbReference>
<protein>
    <submittedName>
        <fullName evidence="4">AbrB family transcriptional regulator</fullName>
    </submittedName>
    <submittedName>
        <fullName evidence="3">Acetolactate synthase, small subunit</fullName>
    </submittedName>
</protein>
<dbReference type="SUPFAM" id="SSF55021">
    <property type="entry name" value="ACT-like"/>
    <property type="match status" value="1"/>
</dbReference>
<proteinExistence type="predicted"/>
<dbReference type="GeneID" id="26099379"/>
<dbReference type="SMART" id="SM00966">
    <property type="entry name" value="SpoVT_AbrB"/>
    <property type="match status" value="1"/>
</dbReference>